<proteinExistence type="predicted"/>
<protein>
    <submittedName>
        <fullName evidence="3">DUF4469 domain-containing protein</fullName>
    </submittedName>
</protein>
<dbReference type="EMBL" id="DXCK01000084">
    <property type="protein sequence ID" value="HIZ01790.1"/>
    <property type="molecule type" value="Genomic_DNA"/>
</dbReference>
<reference evidence="3" key="1">
    <citation type="journal article" date="2021" name="PeerJ">
        <title>Extensive microbial diversity within the chicken gut microbiome revealed by metagenomics and culture.</title>
        <authorList>
            <person name="Gilroy R."/>
            <person name="Ravi A."/>
            <person name="Getino M."/>
            <person name="Pursley I."/>
            <person name="Horton D.L."/>
            <person name="Alikhan N.F."/>
            <person name="Baker D."/>
            <person name="Gharbi K."/>
            <person name="Hall N."/>
            <person name="Watson M."/>
            <person name="Adriaenssens E.M."/>
            <person name="Foster-Nyarko E."/>
            <person name="Jarju S."/>
            <person name="Secka A."/>
            <person name="Antonio M."/>
            <person name="Oren A."/>
            <person name="Chaudhuri R.R."/>
            <person name="La Ragione R."/>
            <person name="Hildebrand F."/>
            <person name="Pallen M.J."/>
        </authorList>
    </citation>
    <scope>NUCLEOTIDE SEQUENCE</scope>
    <source>
        <strain evidence="3">ChiHjej12B11-24981</strain>
    </source>
</reference>
<evidence type="ECO:0000259" key="2">
    <source>
        <dbReference type="Pfam" id="PF14734"/>
    </source>
</evidence>
<sequence>MAVAEPSRLVIFISSDLDDGKYTLTVTTQYNGTTRLLANPRSTSQTIYVGEPHTPGGGDGDNSGRGTFRETFIHITRMC</sequence>
<feature type="region of interest" description="Disordered" evidence="1">
    <location>
        <begin position="41"/>
        <end position="67"/>
    </location>
</feature>
<reference evidence="3" key="2">
    <citation type="submission" date="2021-04" db="EMBL/GenBank/DDBJ databases">
        <authorList>
            <person name="Gilroy R."/>
        </authorList>
    </citation>
    <scope>NUCLEOTIDE SEQUENCE</scope>
    <source>
        <strain evidence="3">ChiHjej12B11-24981</strain>
    </source>
</reference>
<dbReference type="AlphaFoldDB" id="A0A9D2CW16"/>
<evidence type="ECO:0000313" key="4">
    <source>
        <dbReference type="Proteomes" id="UP000824023"/>
    </source>
</evidence>
<feature type="domain" description="DUF4469" evidence="2">
    <location>
        <begin position="3"/>
        <end position="42"/>
    </location>
</feature>
<dbReference type="InterPro" id="IPR027824">
    <property type="entry name" value="DUF4469"/>
</dbReference>
<accession>A0A9D2CW16</accession>
<evidence type="ECO:0000256" key="1">
    <source>
        <dbReference type="SAM" id="MobiDB-lite"/>
    </source>
</evidence>
<dbReference type="Proteomes" id="UP000824023">
    <property type="component" value="Unassembled WGS sequence"/>
</dbReference>
<gene>
    <name evidence="3" type="ORF">H9819_05985</name>
</gene>
<comment type="caution">
    <text evidence="3">The sequence shown here is derived from an EMBL/GenBank/DDBJ whole genome shotgun (WGS) entry which is preliminary data.</text>
</comment>
<organism evidence="3 4">
    <name type="scientific">Candidatus Bacteroides merdipullorum</name>
    <dbReference type="NCBI Taxonomy" id="2838474"/>
    <lineage>
        <taxon>Bacteria</taxon>
        <taxon>Pseudomonadati</taxon>
        <taxon>Bacteroidota</taxon>
        <taxon>Bacteroidia</taxon>
        <taxon>Bacteroidales</taxon>
        <taxon>Bacteroidaceae</taxon>
        <taxon>Bacteroides</taxon>
    </lineage>
</organism>
<dbReference type="Pfam" id="PF14734">
    <property type="entry name" value="DUF4469"/>
    <property type="match status" value="1"/>
</dbReference>
<name>A0A9D2CW16_9BACE</name>
<dbReference type="Gene3D" id="2.70.50.70">
    <property type="match status" value="1"/>
</dbReference>
<evidence type="ECO:0000313" key="3">
    <source>
        <dbReference type="EMBL" id="HIZ01790.1"/>
    </source>
</evidence>